<keyword evidence="3" id="KW-1185">Reference proteome</keyword>
<organism evidence="2 3">
    <name type="scientific">Guyanagaster necrorhizus</name>
    <dbReference type="NCBI Taxonomy" id="856835"/>
    <lineage>
        <taxon>Eukaryota</taxon>
        <taxon>Fungi</taxon>
        <taxon>Dikarya</taxon>
        <taxon>Basidiomycota</taxon>
        <taxon>Agaricomycotina</taxon>
        <taxon>Agaricomycetes</taxon>
        <taxon>Agaricomycetidae</taxon>
        <taxon>Agaricales</taxon>
        <taxon>Marasmiineae</taxon>
        <taxon>Physalacriaceae</taxon>
        <taxon>Guyanagaster</taxon>
    </lineage>
</organism>
<feature type="compositionally biased region" description="Basic and acidic residues" evidence="1">
    <location>
        <begin position="361"/>
        <end position="375"/>
    </location>
</feature>
<dbReference type="GO" id="GO:0003723">
    <property type="term" value="F:RNA binding"/>
    <property type="evidence" value="ECO:0007669"/>
    <property type="project" value="TreeGrafter"/>
</dbReference>
<feature type="compositionally biased region" description="Low complexity" evidence="1">
    <location>
        <begin position="377"/>
        <end position="387"/>
    </location>
</feature>
<dbReference type="AlphaFoldDB" id="A0A9P7VXX9"/>
<feature type="compositionally biased region" description="Pro residues" evidence="1">
    <location>
        <begin position="423"/>
        <end position="432"/>
    </location>
</feature>
<dbReference type="GeneID" id="66104330"/>
<dbReference type="GO" id="GO:0000245">
    <property type="term" value="P:spliceosomal complex assembly"/>
    <property type="evidence" value="ECO:0007669"/>
    <property type="project" value="TreeGrafter"/>
</dbReference>
<gene>
    <name evidence="2" type="ORF">BT62DRAFT_727905</name>
</gene>
<dbReference type="PANTHER" id="PTHR47048:SF1">
    <property type="entry name" value="PROTEIN SCAF11"/>
    <property type="match status" value="1"/>
</dbReference>
<feature type="region of interest" description="Disordered" evidence="1">
    <location>
        <begin position="78"/>
        <end position="116"/>
    </location>
</feature>
<feature type="compositionally biased region" description="Low complexity" evidence="1">
    <location>
        <begin position="268"/>
        <end position="286"/>
    </location>
</feature>
<protein>
    <submittedName>
        <fullName evidence="2">Uncharacterized protein</fullName>
    </submittedName>
</protein>
<evidence type="ECO:0000256" key="1">
    <source>
        <dbReference type="SAM" id="MobiDB-lite"/>
    </source>
</evidence>
<feature type="region of interest" description="Disordered" evidence="1">
    <location>
        <begin position="415"/>
        <end position="434"/>
    </location>
</feature>
<feature type="compositionally biased region" description="Basic and acidic residues" evidence="1">
    <location>
        <begin position="328"/>
        <end position="343"/>
    </location>
</feature>
<evidence type="ECO:0000313" key="2">
    <source>
        <dbReference type="EMBL" id="KAG7448780.1"/>
    </source>
</evidence>
<feature type="compositionally biased region" description="Basic and acidic residues" evidence="1">
    <location>
        <begin position="239"/>
        <end position="256"/>
    </location>
</feature>
<reference evidence="2" key="1">
    <citation type="submission" date="2020-11" db="EMBL/GenBank/DDBJ databases">
        <title>Adaptations for nitrogen fixation in a non-lichenized fungal sporocarp promotes dispersal by wood-feeding termites.</title>
        <authorList>
            <consortium name="DOE Joint Genome Institute"/>
            <person name="Koch R.A."/>
            <person name="Yoon G."/>
            <person name="Arayal U."/>
            <person name="Lail K."/>
            <person name="Amirebrahimi M."/>
            <person name="Labutti K."/>
            <person name="Lipzen A."/>
            <person name="Riley R."/>
            <person name="Barry K."/>
            <person name="Henrissat B."/>
            <person name="Grigoriev I.V."/>
            <person name="Herr J.R."/>
            <person name="Aime M.C."/>
        </authorList>
    </citation>
    <scope>NUCLEOTIDE SEQUENCE</scope>
    <source>
        <strain evidence="2">MCA 3950</strain>
    </source>
</reference>
<dbReference type="RefSeq" id="XP_043042280.1">
    <property type="nucleotide sequence ID" value="XM_043182034.1"/>
</dbReference>
<proteinExistence type="predicted"/>
<evidence type="ECO:0000313" key="3">
    <source>
        <dbReference type="Proteomes" id="UP000812287"/>
    </source>
</evidence>
<sequence length="456" mass="52217">MASGMYDAGPSSSAPLSYPTSRRPPGSGPLSYERPLSRRRSPSPHRLYGNDTPVFHSNYPNVYRPNYWPDRVSIYDSLSSSPDRYERSREADVDPRDRSGGWGPHSEPHWEGSSSFRREPILAATRMFEPSETWKRNHDDRAAPFVKYNLAIPAIDKLPDRSGRDIVEERSIRNDRLLRDDDRHYRPSQSFAAEANGRSGYNSYRPSYDRDSSSSQVRKRSVSVVNDGRNGRSSSTRSSSRDSRTQSRSSSRDRSQRRSSSRSRLPIRPRIPTRTTLRSRSISSSRSQRRTRSGVLQSRGRRLSVTEQIPRRSYSRQRPSGSRSRSRSYSDFRSRSRSPEDKSRRRSSSRGRSLSRHRKQTTPDRVYEPKNERRSWSRSSIASSRASSPPPPITTAVESCVDAQKFAPDMQKIEQSMEEEPIIKPPPSPGPTVPEEQVLAEVISTPKKLFKLRLMR</sequence>
<dbReference type="PANTHER" id="PTHR47048">
    <property type="entry name" value="PROTEIN SCAF11"/>
    <property type="match status" value="1"/>
</dbReference>
<feature type="compositionally biased region" description="Basic and acidic residues" evidence="1">
    <location>
        <begin position="106"/>
        <end position="116"/>
    </location>
</feature>
<dbReference type="EMBL" id="MU250529">
    <property type="protein sequence ID" value="KAG7448780.1"/>
    <property type="molecule type" value="Genomic_DNA"/>
</dbReference>
<feature type="region of interest" description="Disordered" evidence="1">
    <location>
        <begin position="1"/>
        <end position="59"/>
    </location>
</feature>
<comment type="caution">
    <text evidence="2">The sequence shown here is derived from an EMBL/GenBank/DDBJ whole genome shotgun (WGS) entry which is preliminary data.</text>
</comment>
<feature type="compositionally biased region" description="Polar residues" evidence="1">
    <location>
        <begin position="10"/>
        <end position="20"/>
    </location>
</feature>
<feature type="compositionally biased region" description="Basic residues" evidence="1">
    <location>
        <begin position="257"/>
        <end position="267"/>
    </location>
</feature>
<feature type="compositionally biased region" description="Low complexity" evidence="1">
    <location>
        <begin position="316"/>
        <end position="327"/>
    </location>
</feature>
<feature type="compositionally biased region" description="Basic and acidic residues" evidence="1">
    <location>
        <begin position="83"/>
        <end position="99"/>
    </location>
</feature>
<feature type="compositionally biased region" description="Basic and acidic residues" evidence="1">
    <location>
        <begin position="157"/>
        <end position="185"/>
    </location>
</feature>
<dbReference type="Proteomes" id="UP000812287">
    <property type="component" value="Unassembled WGS sequence"/>
</dbReference>
<accession>A0A9P7VXX9</accession>
<feature type="region of interest" description="Disordered" evidence="1">
    <location>
        <begin position="157"/>
        <end position="395"/>
    </location>
</feature>
<feature type="compositionally biased region" description="Basic residues" evidence="1">
    <location>
        <begin position="344"/>
        <end position="360"/>
    </location>
</feature>
<name>A0A9P7VXX9_9AGAR</name>
<dbReference type="OrthoDB" id="3040712at2759"/>